<evidence type="ECO:0008006" key="3">
    <source>
        <dbReference type="Google" id="ProtNLM"/>
    </source>
</evidence>
<dbReference type="EMBL" id="POTW01000101">
    <property type="protein sequence ID" value="PZF80104.1"/>
    <property type="molecule type" value="Genomic_DNA"/>
</dbReference>
<evidence type="ECO:0000313" key="2">
    <source>
        <dbReference type="Proteomes" id="UP000248764"/>
    </source>
</evidence>
<sequence length="199" mass="21867">MAWALPSSYVSDRRGRLRQARQNGPVSTVLVLTGLPGTGKSTLADRAAMALGAPSFAGDWLLGALAPHGVLRGLDRPAYLRMYHDLLGTLITRQLMLGQSAVVDCLVDDAVLTRWRALTDEHGARLAVVECRCADVEVHRRRVEERVRDIPGWHEVDWAHVERMRAEFPPLTVEHLTLDTATTDVEAALDRVLAYAGAA</sequence>
<keyword evidence="2" id="KW-1185">Reference proteome</keyword>
<accession>A0A2W2BIF7</accession>
<gene>
    <name evidence="1" type="ORF">C1I92_27885</name>
</gene>
<dbReference type="AlphaFoldDB" id="A0A2W2BIF7"/>
<comment type="caution">
    <text evidence="1">The sequence shown here is derived from an EMBL/GenBank/DDBJ whole genome shotgun (WGS) entry which is preliminary data.</text>
</comment>
<proteinExistence type="predicted"/>
<evidence type="ECO:0000313" key="1">
    <source>
        <dbReference type="EMBL" id="PZF80104.1"/>
    </source>
</evidence>
<dbReference type="Gene3D" id="3.40.50.300">
    <property type="entry name" value="P-loop containing nucleotide triphosphate hydrolases"/>
    <property type="match status" value="1"/>
</dbReference>
<name>A0A2W2BIF7_9ACTN</name>
<dbReference type="InterPro" id="IPR027417">
    <property type="entry name" value="P-loop_NTPase"/>
</dbReference>
<organism evidence="1 2">
    <name type="scientific">Jiangella anatolica</name>
    <dbReference type="NCBI Taxonomy" id="2670374"/>
    <lineage>
        <taxon>Bacteria</taxon>
        <taxon>Bacillati</taxon>
        <taxon>Actinomycetota</taxon>
        <taxon>Actinomycetes</taxon>
        <taxon>Jiangellales</taxon>
        <taxon>Jiangellaceae</taxon>
        <taxon>Jiangella</taxon>
    </lineage>
</organism>
<dbReference type="Proteomes" id="UP000248764">
    <property type="component" value="Unassembled WGS sequence"/>
</dbReference>
<dbReference type="PANTHER" id="PTHR37807">
    <property type="entry name" value="OS07G0160300 PROTEIN"/>
    <property type="match status" value="1"/>
</dbReference>
<protein>
    <recommendedName>
        <fullName evidence="3">ATP-binding protein</fullName>
    </recommendedName>
</protein>
<reference evidence="1 2" key="1">
    <citation type="submission" date="2018-01" db="EMBL/GenBank/DDBJ databases">
        <title>Draft genome sequence of Jiangella sp. GTF31.</title>
        <authorList>
            <person name="Sahin N."/>
            <person name="Ay H."/>
            <person name="Saygin H."/>
        </authorList>
    </citation>
    <scope>NUCLEOTIDE SEQUENCE [LARGE SCALE GENOMIC DNA]</scope>
    <source>
        <strain evidence="1 2">GTF31</strain>
    </source>
</reference>
<dbReference type="SUPFAM" id="SSF52540">
    <property type="entry name" value="P-loop containing nucleoside triphosphate hydrolases"/>
    <property type="match status" value="1"/>
</dbReference>
<dbReference type="Pfam" id="PF13671">
    <property type="entry name" value="AAA_33"/>
    <property type="match status" value="1"/>
</dbReference>
<dbReference type="PANTHER" id="PTHR37807:SF3">
    <property type="entry name" value="OS07G0160300 PROTEIN"/>
    <property type="match status" value="1"/>
</dbReference>